<evidence type="ECO:0000313" key="7">
    <source>
        <dbReference type="EMBL" id="PKW19118.1"/>
    </source>
</evidence>
<dbReference type="PANTHER" id="PTHR46233">
    <property type="entry name" value="HYDROXYACYLGLUTATHIONE HYDROLASE GLOC"/>
    <property type="match status" value="1"/>
</dbReference>
<sequence>MPRAKAHVGGTITLGQPTRSVGCRRNERSHFVLVLGFPVGPLQANCYVLARGEGEPCVVVDPGQDAVPPLDEQLRKHRLAPAAVLLTHGHFDHVFSAGQVCAAHDVPAHVHPADRFMLDDPGAALGPAGRQLFGDGPVMDAPADVRDLADGDVLELAGLRFDVTHTPGHTGGSVLFGVGTDEGGRLLLSGDTLFAGAIGRTDLPGGDHGRMLESLSTKVLPLDDETVVLPGHGPTTTIGRERAGNPFLQGLPASEATS</sequence>
<evidence type="ECO:0000256" key="3">
    <source>
        <dbReference type="ARBA" id="ARBA00022801"/>
    </source>
</evidence>
<evidence type="ECO:0000256" key="5">
    <source>
        <dbReference type="SAM" id="MobiDB-lite"/>
    </source>
</evidence>
<organism evidence="7 8">
    <name type="scientific">Saccharopolyspora spinosa</name>
    <dbReference type="NCBI Taxonomy" id="60894"/>
    <lineage>
        <taxon>Bacteria</taxon>
        <taxon>Bacillati</taxon>
        <taxon>Actinomycetota</taxon>
        <taxon>Actinomycetes</taxon>
        <taxon>Pseudonocardiales</taxon>
        <taxon>Pseudonocardiaceae</taxon>
        <taxon>Saccharopolyspora</taxon>
    </lineage>
</organism>
<keyword evidence="2" id="KW-0479">Metal-binding</keyword>
<proteinExistence type="predicted"/>
<dbReference type="EMBL" id="PJNB01000001">
    <property type="protein sequence ID" value="PKW19118.1"/>
    <property type="molecule type" value="Genomic_DNA"/>
</dbReference>
<dbReference type="SUPFAM" id="SSF56281">
    <property type="entry name" value="Metallo-hydrolase/oxidoreductase"/>
    <property type="match status" value="1"/>
</dbReference>
<comment type="cofactor">
    <cofactor evidence="1">
        <name>Zn(2+)</name>
        <dbReference type="ChEBI" id="CHEBI:29105"/>
    </cofactor>
</comment>
<dbReference type="InterPro" id="IPR001279">
    <property type="entry name" value="Metallo-B-lactamas"/>
</dbReference>
<accession>A0A2N3Y887</accession>
<keyword evidence="8" id="KW-1185">Reference proteome</keyword>
<dbReference type="InterPro" id="IPR051453">
    <property type="entry name" value="MBL_Glyoxalase_II"/>
</dbReference>
<dbReference type="AlphaFoldDB" id="A0A2N3Y887"/>
<protein>
    <submittedName>
        <fullName evidence="7">Glyoxylase-like metal-dependent hydrolase (Beta-lactamase superfamily II)</fullName>
    </submittedName>
</protein>
<dbReference type="CDD" id="cd06262">
    <property type="entry name" value="metallo-hydrolase-like_MBL-fold"/>
    <property type="match status" value="1"/>
</dbReference>
<dbReference type="Gene3D" id="3.60.15.10">
    <property type="entry name" value="Ribonuclease Z/Hydroxyacylglutathione hydrolase-like"/>
    <property type="match status" value="1"/>
</dbReference>
<dbReference type="Proteomes" id="UP000233786">
    <property type="component" value="Unassembled WGS sequence"/>
</dbReference>
<evidence type="ECO:0000259" key="6">
    <source>
        <dbReference type="SMART" id="SM00849"/>
    </source>
</evidence>
<dbReference type="InterPro" id="IPR036866">
    <property type="entry name" value="RibonucZ/Hydroxyglut_hydro"/>
</dbReference>
<dbReference type="Pfam" id="PF00753">
    <property type="entry name" value="Lactamase_B"/>
    <property type="match status" value="1"/>
</dbReference>
<keyword evidence="3" id="KW-0378">Hydrolase</keyword>
<dbReference type="PANTHER" id="PTHR46233:SF3">
    <property type="entry name" value="HYDROXYACYLGLUTATHIONE HYDROLASE GLOC"/>
    <property type="match status" value="1"/>
</dbReference>
<evidence type="ECO:0000313" key="8">
    <source>
        <dbReference type="Proteomes" id="UP000233786"/>
    </source>
</evidence>
<dbReference type="SMART" id="SM00849">
    <property type="entry name" value="Lactamase_B"/>
    <property type="match status" value="1"/>
</dbReference>
<evidence type="ECO:0000256" key="4">
    <source>
        <dbReference type="ARBA" id="ARBA00022833"/>
    </source>
</evidence>
<reference evidence="7" key="1">
    <citation type="submission" date="2017-12" db="EMBL/GenBank/DDBJ databases">
        <title>Sequencing the genomes of 1000 Actinobacteria strains.</title>
        <authorList>
            <person name="Klenk H.-P."/>
        </authorList>
    </citation>
    <scope>NUCLEOTIDE SEQUENCE [LARGE SCALE GENOMIC DNA]</scope>
    <source>
        <strain evidence="7">DSM 44228</strain>
    </source>
</reference>
<feature type="region of interest" description="Disordered" evidence="5">
    <location>
        <begin position="234"/>
        <end position="258"/>
    </location>
</feature>
<dbReference type="GO" id="GO:0016787">
    <property type="term" value="F:hydrolase activity"/>
    <property type="evidence" value="ECO:0007669"/>
    <property type="project" value="UniProtKB-KW"/>
</dbReference>
<feature type="domain" description="Metallo-beta-lactamase" evidence="6">
    <location>
        <begin position="43"/>
        <end position="232"/>
    </location>
</feature>
<gene>
    <name evidence="7" type="ORF">A8926_7267</name>
</gene>
<dbReference type="STRING" id="994479.GCA_000194155_05347"/>
<name>A0A2N3Y887_SACSN</name>
<evidence type="ECO:0000256" key="1">
    <source>
        <dbReference type="ARBA" id="ARBA00001947"/>
    </source>
</evidence>
<keyword evidence="4" id="KW-0862">Zinc</keyword>
<dbReference type="GO" id="GO:0046872">
    <property type="term" value="F:metal ion binding"/>
    <property type="evidence" value="ECO:0007669"/>
    <property type="project" value="UniProtKB-KW"/>
</dbReference>
<comment type="caution">
    <text evidence="7">The sequence shown here is derived from an EMBL/GenBank/DDBJ whole genome shotgun (WGS) entry which is preliminary data.</text>
</comment>
<evidence type="ECO:0000256" key="2">
    <source>
        <dbReference type="ARBA" id="ARBA00022723"/>
    </source>
</evidence>